<organism evidence="1 2">
    <name type="scientific">Vibrio celticus</name>
    <dbReference type="NCBI Taxonomy" id="446372"/>
    <lineage>
        <taxon>Bacteria</taxon>
        <taxon>Pseudomonadati</taxon>
        <taxon>Pseudomonadota</taxon>
        <taxon>Gammaproteobacteria</taxon>
        <taxon>Vibrionales</taxon>
        <taxon>Vibrionaceae</taxon>
        <taxon>Vibrio</taxon>
    </lineage>
</organism>
<reference evidence="2" key="1">
    <citation type="submission" date="2016-06" db="EMBL/GenBank/DDBJ databases">
        <authorList>
            <person name="Rodrigo-Torres L."/>
            <person name="Arahal D.R."/>
        </authorList>
    </citation>
    <scope>NUCLEOTIDE SEQUENCE [LARGE SCALE GENOMIC DNA]</scope>
    <source>
        <strain evidence="2">CECT 7224</strain>
    </source>
</reference>
<gene>
    <name evidence="1" type="ORF">VCE7224_02952</name>
</gene>
<dbReference type="AlphaFoldDB" id="A0A1C3JG78"/>
<evidence type="ECO:0000313" key="2">
    <source>
        <dbReference type="Proteomes" id="UP000092819"/>
    </source>
</evidence>
<evidence type="ECO:0000313" key="1">
    <source>
        <dbReference type="EMBL" id="SBT14190.1"/>
    </source>
</evidence>
<name>A0A1C3JG78_9VIBR</name>
<dbReference type="Proteomes" id="UP000092819">
    <property type="component" value="Unassembled WGS sequence"/>
</dbReference>
<accession>A0A1C3JG78</accession>
<dbReference type="RefSeq" id="WP_065676884.1">
    <property type="nucleotide sequence ID" value="NZ_AP025464.1"/>
</dbReference>
<sequence>MIRSVTIKESQQRSHTIEVNKAFAENLPWKDTTAFDRQTRGLIAELTGDAAIVRDEFPHYADMSVDEIPNTVNPSS</sequence>
<proteinExistence type="predicted"/>
<dbReference type="EMBL" id="FLQZ01000064">
    <property type="protein sequence ID" value="SBT14190.1"/>
    <property type="molecule type" value="Genomic_DNA"/>
</dbReference>
<protein>
    <submittedName>
        <fullName evidence="1">Uncharacterized protein</fullName>
    </submittedName>
</protein>
<dbReference type="Gene3D" id="3.60.15.30">
    <property type="entry name" value="Metallo-beta-lactamase domain"/>
    <property type="match status" value="1"/>
</dbReference>
<keyword evidence="2" id="KW-1185">Reference proteome</keyword>